<keyword evidence="3" id="KW-1185">Reference proteome</keyword>
<comment type="caution">
    <text evidence="2">The sequence shown here is derived from an EMBL/GenBank/DDBJ whole genome shotgun (WGS) entry which is preliminary data.</text>
</comment>
<evidence type="ECO:0000313" key="2">
    <source>
        <dbReference type="EMBL" id="GIY48656.1"/>
    </source>
</evidence>
<accession>A0AAV4TTA1</accession>
<feature type="compositionally biased region" description="Basic residues" evidence="1">
    <location>
        <begin position="9"/>
        <end position="18"/>
    </location>
</feature>
<sequence length="165" mass="19158">MNNSSTRPTKSHLNKRNKPNYPNSSVPSSTAIDPFVRARIKSQEVGCTRFFFFFFFFQPETFLCTLKYLFSNVSCRCCYRRGKQIIGEKERIIPLADSPFLLHPPPTLPFSPDRSHVNPSAARETKESSSREKVNKCYAQKEFFKCFAVEKHLNGERDFGFNFFC</sequence>
<name>A0AAV4TTA1_CAEEX</name>
<reference evidence="2 3" key="1">
    <citation type="submission" date="2021-06" db="EMBL/GenBank/DDBJ databases">
        <title>Caerostris extrusa draft genome.</title>
        <authorList>
            <person name="Kono N."/>
            <person name="Arakawa K."/>
        </authorList>
    </citation>
    <scope>NUCLEOTIDE SEQUENCE [LARGE SCALE GENOMIC DNA]</scope>
</reference>
<organism evidence="2 3">
    <name type="scientific">Caerostris extrusa</name>
    <name type="common">Bark spider</name>
    <name type="synonym">Caerostris bankana</name>
    <dbReference type="NCBI Taxonomy" id="172846"/>
    <lineage>
        <taxon>Eukaryota</taxon>
        <taxon>Metazoa</taxon>
        <taxon>Ecdysozoa</taxon>
        <taxon>Arthropoda</taxon>
        <taxon>Chelicerata</taxon>
        <taxon>Arachnida</taxon>
        <taxon>Araneae</taxon>
        <taxon>Araneomorphae</taxon>
        <taxon>Entelegynae</taxon>
        <taxon>Araneoidea</taxon>
        <taxon>Araneidae</taxon>
        <taxon>Caerostris</taxon>
    </lineage>
</organism>
<evidence type="ECO:0000256" key="1">
    <source>
        <dbReference type="SAM" id="MobiDB-lite"/>
    </source>
</evidence>
<dbReference type="AlphaFoldDB" id="A0AAV4TTA1"/>
<dbReference type="EMBL" id="BPLR01011739">
    <property type="protein sequence ID" value="GIY48656.1"/>
    <property type="molecule type" value="Genomic_DNA"/>
</dbReference>
<gene>
    <name evidence="2" type="ORF">CEXT_53991</name>
</gene>
<dbReference type="Proteomes" id="UP001054945">
    <property type="component" value="Unassembled WGS sequence"/>
</dbReference>
<feature type="region of interest" description="Disordered" evidence="1">
    <location>
        <begin position="1"/>
        <end position="27"/>
    </location>
</feature>
<protein>
    <submittedName>
        <fullName evidence="2">Uncharacterized protein</fullName>
    </submittedName>
</protein>
<evidence type="ECO:0000313" key="3">
    <source>
        <dbReference type="Proteomes" id="UP001054945"/>
    </source>
</evidence>
<feature type="region of interest" description="Disordered" evidence="1">
    <location>
        <begin position="109"/>
        <end position="128"/>
    </location>
</feature>
<proteinExistence type="predicted"/>